<dbReference type="OrthoDB" id="3196747at2"/>
<name>Q07HE2_RHOP5</name>
<dbReference type="eggNOG" id="COG2337">
    <property type="taxonomic scope" value="Bacteria"/>
</dbReference>
<gene>
    <name evidence="1" type="ordered locus">RPE_4723</name>
</gene>
<dbReference type="GO" id="GO:0004521">
    <property type="term" value="F:RNA endonuclease activity"/>
    <property type="evidence" value="ECO:0007669"/>
    <property type="project" value="TreeGrafter"/>
</dbReference>
<reference evidence="1" key="1">
    <citation type="submission" date="2006-09" db="EMBL/GenBank/DDBJ databases">
        <title>Complete sequence of Rhodopseudomonas palustris BisA53.</title>
        <authorList>
            <consortium name="US DOE Joint Genome Institute"/>
            <person name="Copeland A."/>
            <person name="Lucas S."/>
            <person name="Lapidus A."/>
            <person name="Barry K."/>
            <person name="Detter J.C."/>
            <person name="Glavina del Rio T."/>
            <person name="Hammon N."/>
            <person name="Israni S."/>
            <person name="Dalin E."/>
            <person name="Tice H."/>
            <person name="Pitluck S."/>
            <person name="Chain P."/>
            <person name="Malfatti S."/>
            <person name="Shin M."/>
            <person name="Vergez L."/>
            <person name="Schmutz J."/>
            <person name="Larimer F."/>
            <person name="Land M."/>
            <person name="Hauser L."/>
            <person name="Pelletier D.A."/>
            <person name="Kyrpides N."/>
            <person name="Kim E."/>
            <person name="Harwood C.S."/>
            <person name="Oda Y."/>
            <person name="Richardson P."/>
        </authorList>
    </citation>
    <scope>NUCLEOTIDE SEQUENCE [LARGE SCALE GENOMIC DNA]</scope>
    <source>
        <strain evidence="1">BisA53</strain>
    </source>
</reference>
<dbReference type="GO" id="GO:0006402">
    <property type="term" value="P:mRNA catabolic process"/>
    <property type="evidence" value="ECO:0007669"/>
    <property type="project" value="TreeGrafter"/>
</dbReference>
<evidence type="ECO:0000313" key="1">
    <source>
        <dbReference type="EMBL" id="ABJ08642.1"/>
    </source>
</evidence>
<dbReference type="AlphaFoldDB" id="Q07HE2"/>
<organism evidence="1">
    <name type="scientific">Rhodopseudomonas palustris (strain BisA53)</name>
    <dbReference type="NCBI Taxonomy" id="316055"/>
    <lineage>
        <taxon>Bacteria</taxon>
        <taxon>Pseudomonadati</taxon>
        <taxon>Pseudomonadota</taxon>
        <taxon>Alphaproteobacteria</taxon>
        <taxon>Hyphomicrobiales</taxon>
        <taxon>Nitrobacteraceae</taxon>
        <taxon>Rhodopseudomonas</taxon>
    </lineage>
</organism>
<protein>
    <submittedName>
        <fullName evidence="1">Transcriptional modulator of MazE/toxin, MazF</fullName>
    </submittedName>
</protein>
<dbReference type="GO" id="GO:0016075">
    <property type="term" value="P:rRNA catabolic process"/>
    <property type="evidence" value="ECO:0007669"/>
    <property type="project" value="TreeGrafter"/>
</dbReference>
<dbReference type="Pfam" id="PF02452">
    <property type="entry name" value="PemK_toxin"/>
    <property type="match status" value="1"/>
</dbReference>
<dbReference type="PANTHER" id="PTHR33988:SF2">
    <property type="entry name" value="ENDORIBONUCLEASE MAZF"/>
    <property type="match status" value="1"/>
</dbReference>
<dbReference type="KEGG" id="rpe:RPE_4723"/>
<dbReference type="PANTHER" id="PTHR33988">
    <property type="entry name" value="ENDORIBONUCLEASE MAZF-RELATED"/>
    <property type="match status" value="1"/>
</dbReference>
<dbReference type="GO" id="GO:0003677">
    <property type="term" value="F:DNA binding"/>
    <property type="evidence" value="ECO:0007669"/>
    <property type="project" value="InterPro"/>
</dbReference>
<proteinExistence type="predicted"/>
<dbReference type="HOGENOM" id="CLU_121823_3_2_5"/>
<dbReference type="InterPro" id="IPR011067">
    <property type="entry name" value="Plasmid_toxin/cell-grow_inhib"/>
</dbReference>
<dbReference type="InterPro" id="IPR003477">
    <property type="entry name" value="PemK-like"/>
</dbReference>
<dbReference type="STRING" id="316055.RPE_4723"/>
<dbReference type="EMBL" id="CP000463">
    <property type="protein sequence ID" value="ABJ08642.1"/>
    <property type="molecule type" value="Genomic_DNA"/>
</dbReference>
<accession>Q07HE2</accession>
<sequence length="107" mass="11497">MKRGDLVTVAMAGAYGKPRPAVIIQSDAFGDVWSVTFLPLTSDVTEAWTYRVRVEPNPANGLSLTSQVMADKCSTLPRSKVGPVFGHLSDLEMAAVNRALAIFLGFV</sequence>
<dbReference type="SUPFAM" id="SSF50118">
    <property type="entry name" value="Cell growth inhibitor/plasmid maintenance toxic component"/>
    <property type="match status" value="1"/>
</dbReference>
<dbReference type="Gene3D" id="2.30.30.110">
    <property type="match status" value="1"/>
</dbReference>